<evidence type="ECO:0000313" key="2">
    <source>
        <dbReference type="Proteomes" id="UP000692954"/>
    </source>
</evidence>
<organism evidence="1 2">
    <name type="scientific">Paramecium sonneborni</name>
    <dbReference type="NCBI Taxonomy" id="65129"/>
    <lineage>
        <taxon>Eukaryota</taxon>
        <taxon>Sar</taxon>
        <taxon>Alveolata</taxon>
        <taxon>Ciliophora</taxon>
        <taxon>Intramacronucleata</taxon>
        <taxon>Oligohymenophorea</taxon>
        <taxon>Peniculida</taxon>
        <taxon>Parameciidae</taxon>
        <taxon>Paramecium</taxon>
    </lineage>
</organism>
<name>A0A8S1QY02_9CILI</name>
<sequence>MAFLNKKNIINLLKKLFKHYNELKKDKQIKTRIRQFQSFLQQRKFLYVKNEYLIAKEQYIEAGVEGTYNLIYVNRKLNMFLESLQKLDKLQTIFVYLMFLYQRLHYIRTLFKQSKCLGQIRFVISKTSCINLLQVKEMNNHLQKPILNIIQFQDQIILQFKIQIIEYINIIKQIYLSNLAILYQIVFPENLKNYNYNQMNLYLNQIVVLIYYTFQQMNNQIYPQSQKKE</sequence>
<protein>
    <submittedName>
        <fullName evidence="1">Uncharacterized protein</fullName>
    </submittedName>
</protein>
<gene>
    <name evidence="1" type="ORF">PSON_ATCC_30995.1.T1240014</name>
</gene>
<evidence type="ECO:0000313" key="1">
    <source>
        <dbReference type="EMBL" id="CAD8119995.1"/>
    </source>
</evidence>
<comment type="caution">
    <text evidence="1">The sequence shown here is derived from an EMBL/GenBank/DDBJ whole genome shotgun (WGS) entry which is preliminary data.</text>
</comment>
<accession>A0A8S1QY02</accession>
<proteinExistence type="predicted"/>
<dbReference type="Proteomes" id="UP000692954">
    <property type="component" value="Unassembled WGS sequence"/>
</dbReference>
<dbReference type="EMBL" id="CAJJDN010000124">
    <property type="protein sequence ID" value="CAD8119995.1"/>
    <property type="molecule type" value="Genomic_DNA"/>
</dbReference>
<dbReference type="OrthoDB" id="1926212at2759"/>
<reference evidence="1" key="1">
    <citation type="submission" date="2021-01" db="EMBL/GenBank/DDBJ databases">
        <authorList>
            <consortium name="Genoscope - CEA"/>
            <person name="William W."/>
        </authorList>
    </citation>
    <scope>NUCLEOTIDE SEQUENCE</scope>
</reference>
<keyword evidence="2" id="KW-1185">Reference proteome</keyword>
<dbReference type="AlphaFoldDB" id="A0A8S1QY02"/>